<gene>
    <name evidence="6" type="ORF">CXG81DRAFT_18400</name>
</gene>
<evidence type="ECO:0000256" key="2">
    <source>
        <dbReference type="ARBA" id="ARBA00023043"/>
    </source>
</evidence>
<feature type="compositionally biased region" description="Polar residues" evidence="5">
    <location>
        <begin position="548"/>
        <end position="558"/>
    </location>
</feature>
<feature type="coiled-coil region" evidence="4">
    <location>
        <begin position="1031"/>
        <end position="1065"/>
    </location>
</feature>
<dbReference type="STRING" id="1555241.A0A4P9X976"/>
<dbReference type="Pfam" id="PF12796">
    <property type="entry name" value="Ank_2"/>
    <property type="match status" value="2"/>
</dbReference>
<feature type="compositionally biased region" description="Basic and acidic residues" evidence="5">
    <location>
        <begin position="584"/>
        <end position="602"/>
    </location>
</feature>
<feature type="compositionally biased region" description="Polar residues" evidence="5">
    <location>
        <begin position="1"/>
        <end position="10"/>
    </location>
</feature>
<feature type="coiled-coil region" evidence="4">
    <location>
        <begin position="1490"/>
        <end position="1524"/>
    </location>
</feature>
<dbReference type="SMART" id="SM00248">
    <property type="entry name" value="ANK"/>
    <property type="match status" value="5"/>
</dbReference>
<feature type="compositionally biased region" description="Acidic residues" evidence="5">
    <location>
        <begin position="530"/>
        <end position="543"/>
    </location>
</feature>
<evidence type="ECO:0000256" key="4">
    <source>
        <dbReference type="SAM" id="Coils"/>
    </source>
</evidence>
<feature type="compositionally biased region" description="Low complexity" evidence="5">
    <location>
        <begin position="66"/>
        <end position="79"/>
    </location>
</feature>
<dbReference type="InterPro" id="IPR002110">
    <property type="entry name" value="Ankyrin_rpt"/>
</dbReference>
<feature type="coiled-coil region" evidence="4">
    <location>
        <begin position="1399"/>
        <end position="1447"/>
    </location>
</feature>
<feature type="coiled-coil region" evidence="4">
    <location>
        <begin position="1629"/>
        <end position="1831"/>
    </location>
</feature>
<feature type="coiled-coil region" evidence="4">
    <location>
        <begin position="1132"/>
        <end position="1187"/>
    </location>
</feature>
<organism evidence="6 7">
    <name type="scientific">Caulochytrium protostelioides</name>
    <dbReference type="NCBI Taxonomy" id="1555241"/>
    <lineage>
        <taxon>Eukaryota</taxon>
        <taxon>Fungi</taxon>
        <taxon>Fungi incertae sedis</taxon>
        <taxon>Chytridiomycota</taxon>
        <taxon>Chytridiomycota incertae sedis</taxon>
        <taxon>Chytridiomycetes</taxon>
        <taxon>Caulochytriales</taxon>
        <taxon>Caulochytriaceae</taxon>
        <taxon>Caulochytrium</taxon>
    </lineage>
</organism>
<dbReference type="OrthoDB" id="194358at2759"/>
<feature type="compositionally biased region" description="Basic and acidic residues" evidence="5">
    <location>
        <begin position="356"/>
        <end position="370"/>
    </location>
</feature>
<evidence type="ECO:0000256" key="1">
    <source>
        <dbReference type="ARBA" id="ARBA00022737"/>
    </source>
</evidence>
<keyword evidence="4" id="KW-0175">Coiled coil</keyword>
<accession>A0A4P9X976</accession>
<feature type="region of interest" description="Disordered" evidence="5">
    <location>
        <begin position="1"/>
        <end position="89"/>
    </location>
</feature>
<dbReference type="PROSITE" id="PS50297">
    <property type="entry name" value="ANK_REP_REGION"/>
    <property type="match status" value="2"/>
</dbReference>
<feature type="repeat" description="ANK" evidence="3">
    <location>
        <begin position="295"/>
        <end position="327"/>
    </location>
</feature>
<sequence>MALLSLQTSGSGAGKPKASPTAPSDRTAPGTPTTPNPYTPTTAVAPQPPASVSGPLSAAASDGESVRSSRLSLRPRGVSISSNESTYSRSPYAQQGLAQDFQAITDEALRAVPLDSRKLNSLQRAAYHGDAKKIRSLLKDKKRDINKLDTHHRCTALHVACYQGALGCVQALLQVSAEQDRVTSQKTLDLDIVDTYGRTALMIATMHNHAAIAELLLQAGASTHIQDHLECNVLHYQLFHADPHLEALLFTHEEDMAVIDKGDMSLLQHAIRLGNHRVAHRLAQAERHVDFADGHGQTALHWAAMLNVQDLMIALLDRGARVDLRDEQGRLAVDCLPASALPRALLARMTPGPLRDGARDGADGDADRPDATPVGTPGARSHLIAYRGRHDDGDDVRHPDDALVGRSMPLQASGALLHRSRSGHAMDPPALQGETPPAPRRAATAASLSDEASGAAGGLPPLPASLPLPVAGAGVLRVAPEAVRPGSQQSLQPSMTTAALSKKARDVVGQNADLYTHENAVSSSALSADGDADDADDADDDGTEPISLVSTSDTSPSGSGADARHHRRRETGADAPTETELGTEADRHETDGAQDWESKLEDVDTSSSEPTAPGLSSPLSSSAPPQPPSQSHRLAAATPLGSTATALHAPSASRPVSMAAAALHASSLTISGDDVERIRSALQGEGVATGAPTLLLWIRNYAQTASQTQAQLAEMTGERDDARQSLAMLQREMMSRPAVDPMAFKTTLEALKQSEARGTALQSRVEALEQSLQQTQKAEADMRLALQEYEQEKQAMLGEMDALVEERDAKTQSLQQMEEQHQRDLDAQDVDLQRMSTLLQAELKSNEAMAKQITQLSHQITAAAETARLPAASAVAAETLAELEGEIATLTAQIDSERTIRTRTEVELATATAHFATLEAKLSELRAVFDSEKRAAQDLLAACEATAAARAAALKETESRLADAVAGERQANERVATLTQRIETLEATSQTLTAQVAQQTSQAAAATAAATAASDRVTQAEAALQTATQTQASTQAERDTLQANLAALQQEHATLLQARDALRAAQDASTVQIQQLEAKQIEREAQYAVTQTQLASAQTQVALLEAHVASADANAAQLTAVQQTLSHKTAELIDLTTEKAMLQAQLTQQQQDNTALASTLDELRLTVQQQQQQQQQEQQQQQQQQTEAPTVAKADPAVVRQAVAQLMTISRVSSVHQLASASSSSRAMKAQIRAASIENMSGKLSERDAARDRQQQQEEARRRSSQPANVTVHDAGKDKQDMKHGLALINSLPSILRGVQSFFKIEFEDVQSHFRQMHHELEREVGRWTAFERMARDEPQLDPTSAALVAQLSETLMARLASLQRLVADATHDVDVGVSDAEAQFSLLEKFNDAVTSEYQQVYTQHEKAKAQLQTLNQTLTKKTSTYEALRERHDGLLNQVRQTEDQLQARVRDIADLETSKTILQRTLSDVQARLRVSEDSAHADHERASAAEDAKEALLDRCLQLEKELAAAQGEATQLATAVAEANTQYMTLLASHTSTQEALASATTTHRDHVAQYTLLTQTAAAERKHAREAKAKLSQRIVQLQTSLDEQARAQTMLQREQSDQMQARLAAMQDGTQQEIALLKRHHQMVVEQLERDLEDSQKRTAHETALAQQEHVHLRQQIAQFEDALVTLERQMKQDQVIRDELERQLADAHHDLSGLQAEYASAVASHAQLESARAAADAQYQQSQTLVEQQAREIAKLQTQYEDLDAQLAQATDASRWTAHVEALDTARAQNVALQRHVHQLVQRLQQQQQASQSAQDAQLAEMVAQLDAQTRERERIERDRLQSLAAFKSAYDAQLRALQQDAPVTDTDRLTMHNAVKSLAKTNRQLSQQVAHLEVNHVVAPTPRARIAVAAERPGARQSGPTPQVRVIRVTSPSRKTSL</sequence>
<evidence type="ECO:0000256" key="3">
    <source>
        <dbReference type="PROSITE-ProRule" id="PRU00023"/>
    </source>
</evidence>
<protein>
    <submittedName>
        <fullName evidence="6">Uncharacterized protein</fullName>
    </submittedName>
</protein>
<dbReference type="EMBL" id="ML014159">
    <property type="protein sequence ID" value="RKP01832.1"/>
    <property type="molecule type" value="Genomic_DNA"/>
</dbReference>
<feature type="compositionally biased region" description="Basic and acidic residues" evidence="5">
    <location>
        <begin position="1244"/>
        <end position="1262"/>
    </location>
</feature>
<evidence type="ECO:0000256" key="5">
    <source>
        <dbReference type="SAM" id="MobiDB-lite"/>
    </source>
</evidence>
<name>A0A4P9X976_9FUNG</name>
<feature type="region of interest" description="Disordered" evidence="5">
    <location>
        <begin position="347"/>
        <end position="381"/>
    </location>
</feature>
<dbReference type="InterPro" id="IPR036770">
    <property type="entry name" value="Ankyrin_rpt-contain_sf"/>
</dbReference>
<keyword evidence="7" id="KW-1185">Reference proteome</keyword>
<evidence type="ECO:0000313" key="6">
    <source>
        <dbReference type="EMBL" id="RKP01832.1"/>
    </source>
</evidence>
<dbReference type="PANTHER" id="PTHR24198:SF165">
    <property type="entry name" value="ANKYRIN REPEAT-CONTAINING PROTEIN-RELATED"/>
    <property type="match status" value="1"/>
</dbReference>
<dbReference type="PROSITE" id="PS50088">
    <property type="entry name" value="ANK_REPEAT"/>
    <property type="match status" value="2"/>
</dbReference>
<dbReference type="Gene3D" id="1.25.40.20">
    <property type="entry name" value="Ankyrin repeat-containing domain"/>
    <property type="match status" value="2"/>
</dbReference>
<dbReference type="Proteomes" id="UP000274922">
    <property type="component" value="Unassembled WGS sequence"/>
</dbReference>
<feature type="region of interest" description="Disordered" evidence="5">
    <location>
        <begin position="419"/>
        <end position="460"/>
    </location>
</feature>
<reference evidence="7" key="1">
    <citation type="journal article" date="2018" name="Nat. Microbiol.">
        <title>Leveraging single-cell genomics to expand the fungal tree of life.</title>
        <authorList>
            <person name="Ahrendt S.R."/>
            <person name="Quandt C.A."/>
            <person name="Ciobanu D."/>
            <person name="Clum A."/>
            <person name="Salamov A."/>
            <person name="Andreopoulos B."/>
            <person name="Cheng J.F."/>
            <person name="Woyke T."/>
            <person name="Pelin A."/>
            <person name="Henrissat B."/>
            <person name="Reynolds N.K."/>
            <person name="Benny G.L."/>
            <person name="Smith M.E."/>
            <person name="James T.Y."/>
            <person name="Grigoriev I.V."/>
        </authorList>
    </citation>
    <scope>NUCLEOTIDE SEQUENCE [LARGE SCALE GENOMIC DNA]</scope>
    <source>
        <strain evidence="7">ATCC 52028</strain>
    </source>
</reference>
<dbReference type="SUPFAM" id="SSF48403">
    <property type="entry name" value="Ankyrin repeat"/>
    <property type="match status" value="1"/>
</dbReference>
<feature type="coiled-coil region" evidence="4">
    <location>
        <begin position="1571"/>
        <end position="1598"/>
    </location>
</feature>
<feature type="coiled-coil region" evidence="4">
    <location>
        <begin position="698"/>
        <end position="820"/>
    </location>
</feature>
<keyword evidence="1" id="KW-0677">Repeat</keyword>
<feature type="region of interest" description="Disordered" evidence="5">
    <location>
        <begin position="1904"/>
        <end position="1931"/>
    </location>
</feature>
<feature type="coiled-coil region" evidence="4">
    <location>
        <begin position="968"/>
        <end position="1002"/>
    </location>
</feature>
<keyword evidence="2 3" id="KW-0040">ANK repeat</keyword>
<evidence type="ECO:0000313" key="7">
    <source>
        <dbReference type="Proteomes" id="UP000274922"/>
    </source>
</evidence>
<feature type="region of interest" description="Disordered" evidence="5">
    <location>
        <begin position="1239"/>
        <end position="1278"/>
    </location>
</feature>
<feature type="coiled-coil region" evidence="4">
    <location>
        <begin position="873"/>
        <end position="900"/>
    </location>
</feature>
<feature type="repeat" description="ANK" evidence="3">
    <location>
        <begin position="196"/>
        <end position="228"/>
    </location>
</feature>
<feature type="region of interest" description="Disordered" evidence="5">
    <location>
        <begin position="523"/>
        <end position="634"/>
    </location>
</feature>
<proteinExistence type="predicted"/>
<feature type="compositionally biased region" description="Low complexity" evidence="5">
    <location>
        <begin position="610"/>
        <end position="623"/>
    </location>
</feature>
<feature type="compositionally biased region" description="Polar residues" evidence="5">
    <location>
        <begin position="80"/>
        <end position="89"/>
    </location>
</feature>
<dbReference type="PANTHER" id="PTHR24198">
    <property type="entry name" value="ANKYRIN REPEAT AND PROTEIN KINASE DOMAIN-CONTAINING PROTEIN"/>
    <property type="match status" value="1"/>
</dbReference>